<organism evidence="9 10">
    <name type="scientific">Corallococcus terminator</name>
    <dbReference type="NCBI Taxonomy" id="2316733"/>
    <lineage>
        <taxon>Bacteria</taxon>
        <taxon>Pseudomonadati</taxon>
        <taxon>Myxococcota</taxon>
        <taxon>Myxococcia</taxon>
        <taxon>Myxococcales</taxon>
        <taxon>Cystobacterineae</taxon>
        <taxon>Myxococcaceae</taxon>
        <taxon>Corallococcus</taxon>
    </lineage>
</organism>
<feature type="active site" description="Charge relay system" evidence="6">
    <location>
        <position position="272"/>
    </location>
</feature>
<keyword evidence="10" id="KW-1185">Reference proteome</keyword>
<feature type="domain" description="LD-carboxypeptidase C-terminal" evidence="8">
    <location>
        <begin position="173"/>
        <end position="287"/>
    </location>
</feature>
<dbReference type="InterPro" id="IPR027461">
    <property type="entry name" value="Carboxypeptidase_A_C_sf"/>
</dbReference>
<keyword evidence="4" id="KW-0378">Hydrolase</keyword>
<keyword evidence="5" id="KW-0720">Serine protease</keyword>
<dbReference type="Pfam" id="PF17676">
    <property type="entry name" value="Peptidase_S66C"/>
    <property type="match status" value="1"/>
</dbReference>
<dbReference type="InterPro" id="IPR027478">
    <property type="entry name" value="LdcA_N"/>
</dbReference>
<dbReference type="Proteomes" id="UP000268094">
    <property type="component" value="Unassembled WGS sequence"/>
</dbReference>
<evidence type="ECO:0000313" key="10">
    <source>
        <dbReference type="Proteomes" id="UP000268094"/>
    </source>
</evidence>
<dbReference type="InterPro" id="IPR029062">
    <property type="entry name" value="Class_I_gatase-like"/>
</dbReference>
<dbReference type="GO" id="GO:0004180">
    <property type="term" value="F:carboxypeptidase activity"/>
    <property type="evidence" value="ECO:0007669"/>
    <property type="project" value="UniProtKB-KW"/>
</dbReference>
<dbReference type="Pfam" id="PF02016">
    <property type="entry name" value="Peptidase_S66"/>
    <property type="match status" value="1"/>
</dbReference>
<name>A0A3A8IA98_9BACT</name>
<dbReference type="InterPro" id="IPR003507">
    <property type="entry name" value="S66_fam"/>
</dbReference>
<dbReference type="OrthoDB" id="9807329at2"/>
<dbReference type="RefSeq" id="WP_120543643.1">
    <property type="nucleotide sequence ID" value="NZ_RAVZ01000230.1"/>
</dbReference>
<dbReference type="GO" id="GO:0006508">
    <property type="term" value="P:proteolysis"/>
    <property type="evidence" value="ECO:0007669"/>
    <property type="project" value="UniProtKB-KW"/>
</dbReference>
<keyword evidence="2 9" id="KW-0121">Carboxypeptidase</keyword>
<dbReference type="PANTHER" id="PTHR30237:SF2">
    <property type="entry name" value="MUREIN TETRAPEPTIDE CARBOXYPEPTIDASE"/>
    <property type="match status" value="1"/>
</dbReference>
<dbReference type="InterPro" id="IPR040449">
    <property type="entry name" value="Peptidase_S66_N"/>
</dbReference>
<feature type="active site" description="Nucleophile" evidence="6">
    <location>
        <position position="112"/>
    </location>
</feature>
<evidence type="ECO:0000256" key="5">
    <source>
        <dbReference type="ARBA" id="ARBA00022825"/>
    </source>
</evidence>
<comment type="caution">
    <text evidence="9">The sequence shown here is derived from an EMBL/GenBank/DDBJ whole genome shotgun (WGS) entry which is preliminary data.</text>
</comment>
<gene>
    <name evidence="9" type="ORF">D7V88_27775</name>
</gene>
<accession>A0A3A8IA98</accession>
<dbReference type="SUPFAM" id="SSF141986">
    <property type="entry name" value="LD-carboxypeptidase A C-terminal domain-like"/>
    <property type="match status" value="1"/>
</dbReference>
<evidence type="ECO:0000313" key="9">
    <source>
        <dbReference type="EMBL" id="RKG80222.1"/>
    </source>
</evidence>
<sequence>MKRSVRWLKPLPLRPRDTVHVVAPAGPFEQAPFEAGLRILSERYAPVLRPDLGASHRYLAGDDARRQEELSHAFLDRASRAIFCARGGYGSSRLLPELPLDKAGPVAFTGFSDLTSIHCALQALGRVSFHAPVLTQLGRQSSQVHDYLFRLLESSEAPPPLHGNATYVPGTAEGVLVGGNLSVFSRLLGTPYMPPLDGAVLLLEDVTERPYRIDRMWTHLRLAGVFARVRGIVLGDFTACEEKDAGYSSADVLRELARDAKLPCAAGFPIGHGAINYPVAFGTHVRLDADAARLTFLEGAVSPG</sequence>
<protein>
    <submittedName>
        <fullName evidence="9">LD-carboxypeptidase</fullName>
    </submittedName>
</protein>
<evidence type="ECO:0000259" key="8">
    <source>
        <dbReference type="Pfam" id="PF17676"/>
    </source>
</evidence>
<dbReference type="CDD" id="cd07025">
    <property type="entry name" value="Peptidase_S66"/>
    <property type="match status" value="1"/>
</dbReference>
<evidence type="ECO:0000256" key="1">
    <source>
        <dbReference type="ARBA" id="ARBA00010233"/>
    </source>
</evidence>
<dbReference type="GO" id="GO:0008236">
    <property type="term" value="F:serine-type peptidase activity"/>
    <property type="evidence" value="ECO:0007669"/>
    <property type="project" value="UniProtKB-KW"/>
</dbReference>
<dbReference type="PANTHER" id="PTHR30237">
    <property type="entry name" value="MURAMOYLTETRAPEPTIDE CARBOXYPEPTIDASE"/>
    <property type="match status" value="1"/>
</dbReference>
<evidence type="ECO:0000256" key="6">
    <source>
        <dbReference type="PIRSR" id="PIRSR028757-1"/>
    </source>
</evidence>
<evidence type="ECO:0000256" key="4">
    <source>
        <dbReference type="ARBA" id="ARBA00022801"/>
    </source>
</evidence>
<proteinExistence type="inferred from homology"/>
<feature type="domain" description="LD-carboxypeptidase N-terminal" evidence="7">
    <location>
        <begin position="19"/>
        <end position="131"/>
    </location>
</feature>
<dbReference type="AlphaFoldDB" id="A0A3A8IA98"/>
<evidence type="ECO:0000259" key="7">
    <source>
        <dbReference type="Pfam" id="PF02016"/>
    </source>
</evidence>
<keyword evidence="3" id="KW-0645">Protease</keyword>
<evidence type="ECO:0000256" key="2">
    <source>
        <dbReference type="ARBA" id="ARBA00022645"/>
    </source>
</evidence>
<dbReference type="InterPro" id="IPR040921">
    <property type="entry name" value="Peptidase_S66C"/>
</dbReference>
<feature type="active site" description="Charge relay system" evidence="6">
    <location>
        <position position="204"/>
    </location>
</feature>
<dbReference type="EMBL" id="RAVZ01000230">
    <property type="protein sequence ID" value="RKG80222.1"/>
    <property type="molecule type" value="Genomic_DNA"/>
</dbReference>
<dbReference type="PIRSF" id="PIRSF028757">
    <property type="entry name" value="LD-carboxypeptidase"/>
    <property type="match status" value="1"/>
</dbReference>
<evidence type="ECO:0000256" key="3">
    <source>
        <dbReference type="ARBA" id="ARBA00022670"/>
    </source>
</evidence>
<dbReference type="Gene3D" id="3.50.30.60">
    <property type="entry name" value="LD-carboxypeptidase A C-terminal domain-like"/>
    <property type="match status" value="1"/>
</dbReference>
<reference evidence="10" key="1">
    <citation type="submission" date="2018-09" db="EMBL/GenBank/DDBJ databases">
        <authorList>
            <person name="Livingstone P.G."/>
            <person name="Whitworth D.E."/>
        </authorList>
    </citation>
    <scope>NUCLEOTIDE SEQUENCE [LARGE SCALE GENOMIC DNA]</scope>
    <source>
        <strain evidence="10">CA054A</strain>
    </source>
</reference>
<comment type="similarity">
    <text evidence="1">Belongs to the peptidase S66 family.</text>
</comment>
<dbReference type="Gene3D" id="3.40.50.10740">
    <property type="entry name" value="Class I glutamine amidotransferase-like"/>
    <property type="match status" value="1"/>
</dbReference>
<dbReference type="SUPFAM" id="SSF52317">
    <property type="entry name" value="Class I glutamine amidotransferase-like"/>
    <property type="match status" value="1"/>
</dbReference>